<dbReference type="InterPro" id="IPR038601">
    <property type="entry name" value="MttB-like_sf"/>
</dbReference>
<comment type="caution">
    <text evidence="4">The sequence shown here is derived from an EMBL/GenBank/DDBJ whole genome shotgun (WGS) entry which is preliminary data.</text>
</comment>
<proteinExistence type="inferred from homology"/>
<dbReference type="Proteomes" id="UP001215087">
    <property type="component" value="Unassembled WGS sequence"/>
</dbReference>
<dbReference type="GO" id="GO:0008168">
    <property type="term" value="F:methyltransferase activity"/>
    <property type="evidence" value="ECO:0007669"/>
    <property type="project" value="UniProtKB-KW"/>
</dbReference>
<sequence>MSFLYEPLTKQQIENVHQATLDVLEKCGAQMLSEEVRDVFKKHGATIEGEIVKIPPALVNKAVGSAPGSFILEGAVPGRGVKIGHNEEPVYGTNGTAPYILENDGTRRDATMEDNIKLFKLFHTCDLMNFATQFVVFPVDKIGWDEAMVDGIYNYYKYTDKPAAISDPTPTFIDMVLEINNVLCGTLDGYKINAAVSPISPLRYEKSALDSVMKMIEIKQVISCVPCSISGMTGPIKPIDNLVLINAENLAMITLVQLLEPGLPCIYNTFTGISDMRYMTFCVGAPESLKMRAMARQMCKYYDIPITIPSGSSTDARELDIQAAAESSVALMTAFSSKPDIAFFGAGGIDSWNSLNFRKVIFDEEIVRYIKVLTSPVEDVRPNTADLIAEVGPNGSYIKTKDTLKYYRKEYYRTNIFNRKNYQEYWEENEHIGQKLDKELQKRLDSYQPLDYTSEQFDQLGKIRDKYLEVIK</sequence>
<evidence type="ECO:0000256" key="1">
    <source>
        <dbReference type="ARBA" id="ARBA00007137"/>
    </source>
</evidence>
<dbReference type="InterPro" id="IPR010426">
    <property type="entry name" value="MTTB_MeTrfase"/>
</dbReference>
<dbReference type="RefSeq" id="WP_227208425.1">
    <property type="nucleotide sequence ID" value="NZ_JAJCLO010000012.1"/>
</dbReference>
<organism evidence="4 5">
    <name type="scientific">Eubacterium limosum</name>
    <dbReference type="NCBI Taxonomy" id="1736"/>
    <lineage>
        <taxon>Bacteria</taxon>
        <taxon>Bacillati</taxon>
        <taxon>Bacillota</taxon>
        <taxon>Clostridia</taxon>
        <taxon>Eubacteriales</taxon>
        <taxon>Eubacteriaceae</taxon>
        <taxon>Eubacterium</taxon>
    </lineage>
</organism>
<dbReference type="EMBL" id="JAQSVD010000010">
    <property type="protein sequence ID" value="MDE1471859.1"/>
    <property type="molecule type" value="Genomic_DNA"/>
</dbReference>
<comment type="similarity">
    <text evidence="1">Belongs to the trimethylamine methyltransferase family.</text>
</comment>
<keyword evidence="5" id="KW-1185">Reference proteome</keyword>
<keyword evidence="3" id="KW-0808">Transferase</keyword>
<evidence type="ECO:0000313" key="5">
    <source>
        <dbReference type="Proteomes" id="UP001215087"/>
    </source>
</evidence>
<dbReference type="Gene3D" id="3.20.20.480">
    <property type="entry name" value="Trimethylamine methyltransferase-like"/>
    <property type="match status" value="1"/>
</dbReference>
<dbReference type="GO" id="GO:0032259">
    <property type="term" value="P:methylation"/>
    <property type="evidence" value="ECO:0007669"/>
    <property type="project" value="UniProtKB-KW"/>
</dbReference>
<accession>A0ABT5USC8</accession>
<evidence type="ECO:0000256" key="3">
    <source>
        <dbReference type="ARBA" id="ARBA00022679"/>
    </source>
</evidence>
<gene>
    <name evidence="4" type="ORF">PTZ04_16495</name>
</gene>
<keyword evidence="2 4" id="KW-0489">Methyltransferase</keyword>
<reference evidence="4 5" key="1">
    <citation type="submission" date="2023-02" db="EMBL/GenBank/DDBJ databases">
        <title>Comparative genome analysis of Eubacterium limosum species.</title>
        <authorList>
            <person name="Bak J.E."/>
        </authorList>
    </citation>
    <scope>NUCLEOTIDE SEQUENCE [LARGE SCALE GENOMIC DNA]</scope>
    <source>
        <strain evidence="4 5">KGMB01548</strain>
    </source>
</reference>
<protein>
    <submittedName>
        <fullName evidence="4">Trimethylamine methyltransferase family protein</fullName>
    </submittedName>
</protein>
<dbReference type="Pfam" id="PF06253">
    <property type="entry name" value="MTTB"/>
    <property type="match status" value="1"/>
</dbReference>
<evidence type="ECO:0000313" key="4">
    <source>
        <dbReference type="EMBL" id="MDE1471859.1"/>
    </source>
</evidence>
<name>A0ABT5USC8_EUBLI</name>
<evidence type="ECO:0000256" key="2">
    <source>
        <dbReference type="ARBA" id="ARBA00022603"/>
    </source>
</evidence>